<evidence type="ECO:0000313" key="4">
    <source>
        <dbReference type="Proteomes" id="UP000321798"/>
    </source>
</evidence>
<dbReference type="PROSITE" id="PS50203">
    <property type="entry name" value="CALPAIN_CAT"/>
    <property type="match status" value="1"/>
</dbReference>
<dbReference type="SUPFAM" id="SSF54001">
    <property type="entry name" value="Cysteine proteinases"/>
    <property type="match status" value="1"/>
</dbReference>
<dbReference type="InterPro" id="IPR001300">
    <property type="entry name" value="Peptidase_C2_calpain_cat"/>
</dbReference>
<dbReference type="EMBL" id="BKAL01000007">
    <property type="protein sequence ID" value="GEP69509.1"/>
    <property type="molecule type" value="Genomic_DNA"/>
</dbReference>
<keyword evidence="4" id="KW-1185">Reference proteome</keyword>
<dbReference type="GO" id="GO:0004198">
    <property type="term" value="F:calcium-dependent cysteine-type endopeptidase activity"/>
    <property type="evidence" value="ECO:0007669"/>
    <property type="project" value="InterPro"/>
</dbReference>
<dbReference type="InterPro" id="IPR038765">
    <property type="entry name" value="Papain-like_cys_pep_sf"/>
</dbReference>
<accession>A0A512PE71</accession>
<comment type="caution">
    <text evidence="1">Lacks conserved residue(s) required for the propagation of feature annotation.</text>
</comment>
<dbReference type="Pfam" id="PF21725">
    <property type="entry name" value="T7SS_signal"/>
    <property type="match status" value="1"/>
</dbReference>
<dbReference type="AlphaFoldDB" id="A0A512PE71"/>
<sequence>MSRGVLPGDPSGVRAAAGLLVRSASASRGAGGDLLRLRECAWEGAAADAFRAKVRTASDEADAVAGAFERGSRVLQAYADVLQSQMQAADAAEEVWSNARERALLTPLDLVALLDVRRAVDARHAAVSTAQRAAIDAAAQLDGILGPVGWGEHWWDPFGWGDSDDVTVPDRGVDGSILNDGSWDPGSVHQGKLGDCYLMASIMGLLNSDDGDQWVKDNIRWDAAREGYWVTLYPFEKPVEYFVDRVYDQGATEPGDGLLFWSSSKPSIAALYEAAAAQELGYRELASGGTSAEALALLTGKHATSYERVYGDGYAGSLPEIRAALDSGASVVASSDRYSTSLSGQSHLIEAETVAADGGTEVVDLRIATMHTYMVDRVDADGGVWLRNPWGEGNSYDDGVEFKVAADDFADIFYDVSASGAR</sequence>
<comment type="caution">
    <text evidence="3">The sequence shown here is derived from an EMBL/GenBank/DDBJ whole genome shotgun (WGS) entry which is preliminary data.</text>
</comment>
<evidence type="ECO:0000256" key="1">
    <source>
        <dbReference type="PROSITE-ProRule" id="PRU00239"/>
    </source>
</evidence>
<dbReference type="GO" id="GO:0006508">
    <property type="term" value="P:proteolysis"/>
    <property type="evidence" value="ECO:0007669"/>
    <property type="project" value="InterPro"/>
</dbReference>
<dbReference type="OrthoDB" id="4617536at2"/>
<dbReference type="Proteomes" id="UP000321798">
    <property type="component" value="Unassembled WGS sequence"/>
</dbReference>
<dbReference type="Pfam" id="PF00648">
    <property type="entry name" value="Peptidase_C2"/>
    <property type="match status" value="1"/>
</dbReference>
<dbReference type="InterPro" id="IPR049082">
    <property type="entry name" value="T7SS_signal"/>
</dbReference>
<evidence type="ECO:0000313" key="3">
    <source>
        <dbReference type="EMBL" id="GEP69509.1"/>
    </source>
</evidence>
<gene>
    <name evidence="3" type="ORF">CSO01_22240</name>
</gene>
<evidence type="ECO:0000259" key="2">
    <source>
        <dbReference type="PROSITE" id="PS50203"/>
    </source>
</evidence>
<proteinExistence type="predicted"/>
<name>A0A512PE71_9CELL</name>
<protein>
    <recommendedName>
        <fullName evidence="2">Calpain catalytic domain-containing protein</fullName>
    </recommendedName>
</protein>
<feature type="domain" description="Calpain catalytic" evidence="2">
    <location>
        <begin position="160"/>
        <end position="392"/>
    </location>
</feature>
<reference evidence="3 4" key="1">
    <citation type="submission" date="2019-07" db="EMBL/GenBank/DDBJ databases">
        <title>Whole genome shotgun sequence of Cellulomonas soli NBRC 109434.</title>
        <authorList>
            <person name="Hosoyama A."/>
            <person name="Uohara A."/>
            <person name="Ohji S."/>
            <person name="Ichikawa N."/>
        </authorList>
    </citation>
    <scope>NUCLEOTIDE SEQUENCE [LARGE SCALE GENOMIC DNA]</scope>
    <source>
        <strain evidence="3 4">NBRC 109434</strain>
    </source>
</reference>
<organism evidence="3 4">
    <name type="scientific">Cellulomonas soli</name>
    <dbReference type="NCBI Taxonomy" id="931535"/>
    <lineage>
        <taxon>Bacteria</taxon>
        <taxon>Bacillati</taxon>
        <taxon>Actinomycetota</taxon>
        <taxon>Actinomycetes</taxon>
        <taxon>Micrococcales</taxon>
        <taxon>Cellulomonadaceae</taxon>
        <taxon>Cellulomonas</taxon>
    </lineage>
</organism>